<dbReference type="InterPro" id="IPR025615">
    <property type="entry name" value="TILa_dom"/>
</dbReference>
<feature type="domain" description="EGF-like" evidence="16">
    <location>
        <begin position="1289"/>
        <end position="1325"/>
    </location>
</feature>
<dbReference type="InterPro" id="IPR018097">
    <property type="entry name" value="EGF_Ca-bd_CS"/>
</dbReference>
<accession>A0A914A836</accession>
<feature type="domain" description="EGF-like" evidence="16">
    <location>
        <begin position="702"/>
        <end position="738"/>
    </location>
</feature>
<dbReference type="SMART" id="SM00832">
    <property type="entry name" value="C8"/>
    <property type="match status" value="12"/>
</dbReference>
<evidence type="ECO:0000256" key="10">
    <source>
        <dbReference type="ARBA" id="ARBA00023157"/>
    </source>
</evidence>
<evidence type="ECO:0000259" key="16">
    <source>
        <dbReference type="PROSITE" id="PS50026"/>
    </source>
</evidence>
<dbReference type="PANTHER" id="PTHR11339:SF373">
    <property type="entry name" value="VWFD DOMAIN-CONTAINING PROTEIN"/>
    <property type="match status" value="1"/>
</dbReference>
<dbReference type="PROSITE" id="PS50026">
    <property type="entry name" value="EGF_3"/>
    <property type="match status" value="17"/>
</dbReference>
<feature type="disulfide bond" evidence="12">
    <location>
        <begin position="110"/>
        <end position="120"/>
    </location>
</feature>
<keyword evidence="2" id="KW-1003">Cell membrane</keyword>
<dbReference type="SUPFAM" id="SSF49265">
    <property type="entry name" value="Fibronectin type III"/>
    <property type="match status" value="4"/>
</dbReference>
<feature type="disulfide bond" evidence="12">
    <location>
        <begin position="1392"/>
        <end position="1401"/>
    </location>
</feature>
<dbReference type="InterPro" id="IPR001846">
    <property type="entry name" value="VWF_type-D"/>
</dbReference>
<name>A0A914A836_PATMI</name>
<feature type="domain" description="EGF-like" evidence="16">
    <location>
        <begin position="1215"/>
        <end position="1250"/>
    </location>
</feature>
<feature type="disulfide bond" evidence="12">
    <location>
        <begin position="56"/>
        <end position="65"/>
    </location>
</feature>
<comment type="caution">
    <text evidence="12">Lacks conserved residue(s) required for the propagation of feature annotation.</text>
</comment>
<feature type="disulfide bond" evidence="12">
    <location>
        <begin position="1219"/>
        <end position="1229"/>
    </location>
</feature>
<feature type="disulfide bond" evidence="12">
    <location>
        <begin position="32"/>
        <end position="42"/>
    </location>
</feature>
<keyword evidence="10 12" id="KW-1015">Disulfide bond</keyword>
<dbReference type="InterPro" id="IPR050780">
    <property type="entry name" value="Mucin_vWF_Thrombospondin_sf"/>
</dbReference>
<feature type="disulfide bond" evidence="12">
    <location>
        <begin position="135"/>
        <end position="144"/>
    </location>
</feature>
<dbReference type="Pfam" id="PF00094">
    <property type="entry name" value="VWD"/>
    <property type="match status" value="12"/>
</dbReference>
<feature type="domain" description="VWFD" evidence="18">
    <location>
        <begin position="2048"/>
        <end position="2224"/>
    </location>
</feature>
<evidence type="ECO:0000256" key="12">
    <source>
        <dbReference type="PROSITE-ProRule" id="PRU00076"/>
    </source>
</evidence>
<dbReference type="SMART" id="SM00179">
    <property type="entry name" value="EGF_CA"/>
    <property type="match status" value="15"/>
</dbReference>
<dbReference type="Pfam" id="PF08742">
    <property type="entry name" value="C8"/>
    <property type="match status" value="12"/>
</dbReference>
<sequence>MTAPTKFSCWLFLVVGLACLATCQDTGTILTCEELQCAFGVCVESLNATMNATCQCSEGYEGMFCDMPTNECSSNPCLNEATCVDRVAQYLCVCAPGFNGTNCEDETGPCLSNPCQHGTCSNKFGTDTEFFTCTCEPGWAGDFCELDINECIVLDFPCINGACNDLLNGYNCSCYPGWTGYNCTIDVDECASNPCQNGGTCDNLQSAFNCTCPSRWEGSDCSQEKNACADSPCLNGGSCNNFFTFYTCTCAANYFGDRCEEDSGICYATGDPHYLTFDGLWHNFQGECEYVLVKECVEESPVFQVDVNNAGKTGNATGSFTYEVHVQVLGSDIRLKQEGVVFVGGRRITIPAEPQEGVWIRQSGLFVEIDVNVISVDGMTIFYVKWDGERTIEVRLPTYLYMGSVCGLCGNFDRNTTNEFQTPNGQQVNDTQEFGNSWIVDASCQTQQQPIGPCDMNSAALVESERACAIITDPEGPFAKCHGRLDPLSYYTACVQDGCIVPLKDLNATACHLIEFYAQSCSDREVILPAWRNQSFCNVACPAETTYGWCTSACPATCSDVLLGTMDTCDRKCTESCECAENLVLDGNSCVSPSQCGCVVDGFYYSAGETVYTPGCFTERICVGNDVVTSADLDCDSNAYCGINENGLHGCHCRAGYTGDGKTCQDINECQSNPCVNGECVNGVNLYACNCDIGWAGYNCGEYFGCSSNPCMNGATCIPYEEVYECVCAMGYNGTFCEINTDPCFQEPCRNGATCFSDGDFYNCTCAYGFMGRHCQDEVNPCLSNPCQNNGTCNNFIDYYTCMCTGSFMGSQCETEYGICYASGDPHYKTFDNLWHDFQGICQYTLVRDCKEGLESRFSVEVDNRRRSPEATVAYTYQVTVIVGNLTFTLGQNRDVVLNEVRIVPPAETSDIRVSFSGIYVQLVTDFGLYVRWDGDSRVEVRVTADFKDQTCGLCGNYNGDGSPEDEFRTPDGIFLSNEAAFGNSWVVGNDPNCVPQSDEVEPCLQGTDGSIVDLGRNKCQIIRDTQGPFSNCHDKLDPEPFYRSCIYDVCAYPSSADDVICDLLSTYTQACKYHYVDVQVWRNDTYCPLACPSNSTYEICSSACPSTCLDFRQESKTCDDRCVEGCQCDQGFVLEGASCVPTDTCGCFREGFYYAVGSVHLTAQCSERCLCLPGGVVNCTEIACDSNAICGVVNGESRCICNEGFTGDGLDCLDIDECASNPCVNGTCIDEINMFRCDCLGGWKGLLCDTTDECFSNPCSVNGRCVDGDNTYTCVCDPGYEGINCETEIDECVSDPCIHSSTCVDGMAGYTCLCAGGYTGPNCEDDINECTSMPCMNGGECFNLVDRFICECEPGWKGDMCQIEDTPCSPGTCQNGGSCVPISKDIYICECLEGFLGDNCEINFNECFSNPCMNFATCLDGANSYTCTCPVGWTGDRCEETDLPKLTVVQLWSNSFTMAWTIEIPVNWFRFQHRLVGVESWTYGPTISGNQLMYVLQDLESETDYEFRVGMQRSTDESVAYTQPHSVRTCLYGFGSPLDCAVDSAMRAPFNIGIHNARPSSLTITWGRNDTIQGDVIVQQRIYGTEEWTNHSVISSPVSMYDVASLQGHEYYEIKLVFSSTGEESLVARFHTCEPGRTGPNCEDVYGTCTVWGDPHYITFDKRRYDFQGDCDYTLITDSCIEGLPLQDMPNFRLVSRNTKRKPSDKVSRIQELSFNLTGTVYSLLSGGEVRVNGFSTALPIVGADGVKILFAGVYVVLSTSFDMTVRWDGKNTVEVTIPQRIGRSICGMCGTFDDSSSNDFTTPNGAVLDNTNDFGQSWLANSDQCETLPPTSDPCPGGETLGNANQLCSVILDSSVWSTCLSYVDPQPYYDACVYDLCASLPDEEYLCDSLTEFAQSCRQSGGPIVEWRSQVMQCALNCPDGKVYDSCASACQPTCSTGFNVGSDCPFGCLETCRCPDGLLQDGNNGCVEPENCGCVLVDGTYVQSGSTILDEGCSRKCTCQSASFSCEANQCQPFAECTIKAGVRDCYCTEGYILDGGSCVPAPGVCVVWGDPHYITFDNFLYDYQGACQYTLVRDCLNTTSLPSFHLISKNSKRKPSEIVSFLQELQLEYMGSVFTFIRGGEVRLDGVTVTLPLLHPSGVVVRDAGPYLEMTTDFQLIIKYDRGYATEITVPSSYWNRTCGLCGTFDGDQSNDLTTSNGTITTSAYQFGNSWVVNGDECDISPDVRNPCDDETSDIFLLARDLCYTLIQEAGPYASCFDFVDPTPYYDSCMYDLCVTLPDDELLCNSLSGYADACRTAGGNPGDWRGERPQCGVECEDGKIFDSCGTACPPTCVDRNSSLNCPDVCVEGCRCPDGTLLDGGQCIEESQCGCMLEEGIYLQSGETWLQADCSRKCICDGGHLSCQDYGCHEFARCIPKGGVRDCYCMDGFMGDGQDCSRAPGVCTAWGDPHYITFDGVKYDFQGDCEYTLVRDCRNSSEEDSFHVIVKNAKRKPSETVSFTREVTLILRGTMYYLRSHREIRVDGVTLSPPVLRPDGVNIRISGRNLVLTTNFQLIIQWDGSSTVKVEVPYQYWNNTCGLCGTFDGDRLNDYRRSDGELVNSETEFGNSWALDVEQCKSSPDTPHPCEDNTDKFEQANDLCYILIKESGPFASCHDFVDPTPYHESCQYDLCASLPDDSLLCDSLESYAQACKQAGGRPGSWKTVTLQCQLQCADGLMYDACGTACHATCQEPQGASNCSQSCIETCRCPDGLLLEGDRCIEPFECGCLLNNGLSYIPLGEVWVSPDCTEKCICGGRCTPIGCHEAAKCAIKGGVRDCYCNHGFEGDGTDCQRGPGMCMAWGDPHYVTFDGVEYDFQGDCEYTLVRDCRNSSVLPSFHVIANNLKRKPSERVSFTREIVLDFGGKQYALLQRGEVQIDGITVSLPVLQSNGVSIRKSGGDVVLTTSFDLEIKWNGKGKFVITVAATYWNTVCGLCGTFDGDQDNDYTLPDGSLAENPSDFGHSWAVDTMGCEPPVDPPPCLEGSELYRQASDLCYILIDVTGPFAPCHDFVDPGPYHASCLYDLCETLPEDDLVCDSAESYAEACRVSGQILDDWKREKEMCQLQCPSELIYESCGTACPATCQEPQGNPDCQQTCIETCRCPDGLLLEGDHCIHPSQCGCLLQDGVTYLPNGGEWVSTDCSQKCVCDAGQAQCSSLECDQFAKCGIKNGVRNCYCRKGYVGDGLNCQRASGMCMAWGDPHYVTFDGVEYDFQGDCEYTLVRDCRNSSVLPSFHVIANNLKRMPSERVSFTREIVLDFGGKQYALLQRGEVQIDGITVSLPALQSNGVSIRKSGGDVVLTTSFDLEIKWNGKSKFVITVAATYWNTVCGLCGTFDGDQDNDYTLPDGSLAENPSDFGHSWAVDTMGCEPPVDPPPCLEGSELYRQASDLCYILIDVTGPFAPCHDFVDPGPYHASCLYDLCETLPEDDLVCDSAESYAEACRVSGQILDDWKREKEMCQLQCSSELIYESCGTACPATCQEPQGNPDCQQTCIETCRCPDGLLLEGDHCIHPSQCGCLLQDGVTYLPNGGEWVSTDCSQKCVCDAGQAQCSSLECDQFAKCGIKNGVRNCYCRKGYVGDGLNCQRASGMCMAWGDPHYVTFDGVEYDFQGDCEYTLVRDCRNSSVLPSFHVIANNLKRMPSERVSFTREIVLDFGGKQYALLQRGEVQIDGITVSLPVLQSNGVSIRKSGGDVVLTTSFDLEIKWNGKSKFVITVAATYWNTVCGLCGTFDGDQDNDYTLPDGSLAENPSDFGHSWAVDTMGCEPPVDPPPCLEGSELYRQASDLCYILIDVTGPFAPCHDFVDPGPYHASCLYDLCETLPEDDLVCDSAESYAEACRVSGQILDDWKREKEMCQLQCPSELIYESCGTACPATCQEPQGNPDCQQTCIETCRCPDGLLLEGDHCIHPFQCGCLLQDGVTYLPNGGEWVSTDCSQKCVCDAGQAQCSSLECDQFAKCGIKNGVRNCYCRKGYVGDGLNCQRASGMCMAWGDPHYVTFDGVEYDFQGDCEYTLVRDCRNSSVLPSFHVIANNLKRMPSERVSFTREIVLDFGGKQYALLQRGEVQIDGITVSLPVLQSNGVSIRKSGGDVVLTTSFDLEIKWNGKSKFVITVAATYWNTVCGLCGTFDGDQDNDYTLPDGSLAENPSDFGHSWAVDTMGCEPPVDPPPCLEGSELYRQASDLCYILIDVTGPFAPCHDFVDPGPYHASCLYDLCETLPEDDLVCDSAESYAEACRVSGQILDDWKREKEMCQLQCSSELIYESCGTACPATCQEPQGNPDCQQTCIETCRCPDGLLLEGDHCIHPSQCGCLLQDGVTYLPNGGEWVSTDCSQKCVCDAGQAQCSSLECDQFAKCGIKNGVRNCYCRKGYVGDGLNCQRASGMCMAWGDPHYVTFDGVEYDFQGDCEYTLVRDCRNSSVLPSFHVIANNLKRMPSERVSFTREIVLDFGGKQYALLQRGEVQIDGITVSLPVLQSNGVSIRKSGGDVVLTTSFDLEIKWNGKSKFVITVAATYWNTVCGLCGTFDGDQDNDYTLPDGSLAENPSDFGHSWAVDTIGCEPPVDPPPCLEGSELYRQASDLCYILIDVTGPFAPCHDFVDPGPYHASCLYDLCETLPEDDLVCDSAESYAEACRVSGQILDDWKREKEMCQLQCPSELIYESCGTACPATCQEPQGNPDCQQTCIETCRCPDGLLLEGDHCIHPSQCGCLLQDGVTYLPRGAVWISPDCSEKCLCGNAGSVQCSILECHESASCEIKNGVRDCYCQNGFVESGLECTRGPGTCTVWGDPHYLTFDRVKYDFQGDCEYTLARNCSQTSEAFHLTARNIKQKPSDPVSYTQELRLYYNDVEYSLRRKGELRIDGIIVTPPVQLLDGVVIFQNGYKLMLATPFGLSIRWDGSRTAEISLPYHYGNRTCGLCGNFDGNPDNEFVTPDGQLVSTANDFGSSWATYPDQCFGDIVEPNPCDERPENEERAQDLCYVIIKHTGPFALCHDFVDPRPYHEACVYDLCAYLPEDDLLCDSVSEYAEACRNRGVDIGKWRAEIPQCPFPCPEGLDFDPCGNACQDTCAVHHVRDMCNQTCVETCRCPDGQVLEGGRCIQPSECGCLLQDGIYLKRGDYWVSEDCSTRCYCNGTQAHCEDYTCHSMAKCGIVNGVRDCICKNGYSGDGRENCTRTPGMCYIWGDPHYLTFDGRQFDFQGDCDYTLVDVCGNHSSTAPPVFRITAQNVKRNSDAKVAYTQELKVDLHGKVFVLTQLGAASTDGIDIKLPFLSIEGVSILFTGTETILTTCFGLIINWDGRHTAKITVPADYSGTLCGLCGNYDGVKENDFMLPDRTVVGSPITFGQSWLAENSRCNSNPEDPDICQGFANVTLGKDLCFIIKQQNGPFSECQAYINPDPYYDACVYDACATLPDVDVICDDISVYAEACASLGFPAMPWRREDFCPLPCASDMNYTPCAPQCPETCASHEVAQEPALCSSCREGCVCSPGFKLDNHECLPISQCGCSENGFYYSIGDKWVRENCTNECSCIDAQTIDCQPLRCHDDASCGVTQRRRACVCDPGFVGDGLNCTKVEEPTTVVPTTLNELTTSGATTESDPSTVDSTTPVVTTDATTFQESTTAGSTTEPNMPTKSSTFESMTDSVSSIQSTIKESSTLQLTTQIKVESTTYSTTVEDKNTELDTTTVDFETTTDQLTTEQPAEESSTLFQPVTTIQPSVTTLQQFTTDQQTTTSVKQTTTDQQTTSVKQTTTDKPITTPQQAITTTQRPITTMQQITTQPITPTEPAVTSTPQPITTQLPVITTQPVTTIQPTTTFVPTTTQPPILYDLVVTYKDFSSLTVFWTLYIEVSALLIEWRPLSIGSEFERSSALLPSVSEYTITNLQSATTYEIRLALPKDGVILYGDSVFDSTCQDGFTNLLCSEDISIYDLTLVSATSSSFSLSWKLTGAMDWNQVEYQFDFDTSWREGVQVSGTTTEAMLYGLEPLQTVLVRIHARKPDGTDAYTDEKTFVSCVSFYQGPACEESLPYDGSIFARGGSSLTFQLDSNLESETVTGQYRTGSVVSRQSWQTGPTVPASRQVYILDGLEPDVNYNVRFVFIGSGGNVTISQTYSASTCQNQLQGLNCEGDYSSGAYDLKLIEATSSYITVSWELDVEITSYEVQIRLQSQPDWASVGQLPPGRQAITIENLTPVTYYVVRVVVSLLGELGDVVGGELVVLTCSMNYDGINCENYTPTTPAPTAAMTTPFTNIFNVTSVNSLSITTMWLTSSGVGFVQLQFRIINTRTWRNGTLNFGQHNVYVLTGLEKETTYEIRVLYGLDSVVIASDVIVTTTCRRGWQGRTQCDTDYSTIGAFDVLLQLATSNSLDISWELMVDADWNMVQYQLAGDSEWQNSTRLPSEATTASILGLIPGSAYSLRVLTKRILSGIDSSRNRRQAEDGDIGISASVSYATCLEGSMGLNCEQDVVQATVQPEAPVQTLLIILVGILGICVVVLFVMMAMVHRRWNRRPSLRLKSFPTDTPPSNLQVRRRVDDNISLATEAPFQKSDPLGAVNRGLEAYYGDAAMPSTSAGRLPVVHEHQSGGDMRSVYSNNEINY</sequence>
<feature type="signal peptide" evidence="15">
    <location>
        <begin position="1"/>
        <end position="23"/>
    </location>
</feature>
<feature type="disulfide bond" evidence="12">
    <location>
        <begin position="1430"/>
        <end position="1439"/>
    </location>
</feature>
<dbReference type="Gene3D" id="2.10.25.10">
    <property type="entry name" value="Laminin"/>
    <property type="match status" value="29"/>
</dbReference>
<evidence type="ECO:0000259" key="17">
    <source>
        <dbReference type="PROSITE" id="PS50853"/>
    </source>
</evidence>
<feature type="disulfide bond" evidence="12">
    <location>
        <begin position="94"/>
        <end position="103"/>
    </location>
</feature>
<dbReference type="CDD" id="cd19941">
    <property type="entry name" value="TIL"/>
    <property type="match status" value="12"/>
</dbReference>
<dbReference type="PROSITE" id="PS51257">
    <property type="entry name" value="PROKAR_LIPOPROTEIN"/>
    <property type="match status" value="1"/>
</dbReference>
<dbReference type="FunFam" id="2.10.25.10:FF:000391">
    <property type="entry name" value="Weary, isoform C"/>
    <property type="match status" value="1"/>
</dbReference>
<dbReference type="Pfam" id="PF00041">
    <property type="entry name" value="fn3"/>
    <property type="match status" value="1"/>
</dbReference>
<evidence type="ECO:0000256" key="2">
    <source>
        <dbReference type="ARBA" id="ARBA00022475"/>
    </source>
</evidence>
<feature type="disulfide bond" evidence="12">
    <location>
        <begin position="670"/>
        <end position="680"/>
    </location>
</feature>
<dbReference type="SUPFAM" id="SSF57196">
    <property type="entry name" value="EGF/Laminin"/>
    <property type="match status" value="11"/>
</dbReference>
<feature type="domain" description="VWFD" evidence="18">
    <location>
        <begin position="3235"/>
        <end position="3411"/>
    </location>
</feature>
<feature type="disulfide bond" evidence="12">
    <location>
        <begin position="691"/>
        <end position="700"/>
    </location>
</feature>
<organism evidence="19 20">
    <name type="scientific">Patiria miniata</name>
    <name type="common">Bat star</name>
    <name type="synonym">Asterina miniata</name>
    <dbReference type="NCBI Taxonomy" id="46514"/>
    <lineage>
        <taxon>Eukaryota</taxon>
        <taxon>Metazoa</taxon>
        <taxon>Echinodermata</taxon>
        <taxon>Eleutherozoa</taxon>
        <taxon>Asterozoa</taxon>
        <taxon>Asteroidea</taxon>
        <taxon>Valvatacea</taxon>
        <taxon>Valvatida</taxon>
        <taxon>Asterinidae</taxon>
        <taxon>Patiria</taxon>
    </lineage>
</organism>
<dbReference type="GO" id="GO:0005509">
    <property type="term" value="F:calcium ion binding"/>
    <property type="evidence" value="ECO:0007669"/>
    <property type="project" value="InterPro"/>
</dbReference>
<evidence type="ECO:0000256" key="6">
    <source>
        <dbReference type="ARBA" id="ARBA00022737"/>
    </source>
</evidence>
<feature type="domain" description="EGF-like" evidence="16">
    <location>
        <begin position="1327"/>
        <end position="1363"/>
    </location>
</feature>
<feature type="domain" description="VWFD" evidence="18">
    <location>
        <begin position="1648"/>
        <end position="1828"/>
    </location>
</feature>
<dbReference type="InterPro" id="IPR026823">
    <property type="entry name" value="cEGF"/>
</dbReference>
<dbReference type="PROSITE" id="PS00022">
    <property type="entry name" value="EGF_1"/>
    <property type="match status" value="16"/>
</dbReference>
<dbReference type="GO" id="GO:0005615">
    <property type="term" value="C:extracellular space"/>
    <property type="evidence" value="ECO:0007669"/>
    <property type="project" value="TreeGrafter"/>
</dbReference>
<dbReference type="SMART" id="SM00215">
    <property type="entry name" value="VWC_out"/>
    <property type="match status" value="9"/>
</dbReference>
<feature type="domain" description="VWFD" evidence="18">
    <location>
        <begin position="4423"/>
        <end position="4599"/>
    </location>
</feature>
<dbReference type="OrthoDB" id="3438930at2759"/>
<dbReference type="InterPro" id="IPR000152">
    <property type="entry name" value="EGF-type_Asp/Asn_hydroxyl_site"/>
</dbReference>
<dbReference type="PROSITE" id="PS51233">
    <property type="entry name" value="VWFD"/>
    <property type="match status" value="12"/>
</dbReference>
<feature type="disulfide bond" evidence="12">
    <location>
        <begin position="174"/>
        <end position="183"/>
    </location>
</feature>
<dbReference type="GO" id="GO:0007154">
    <property type="term" value="P:cell communication"/>
    <property type="evidence" value="ECO:0007669"/>
    <property type="project" value="UniProtKB-ARBA"/>
</dbReference>
<feature type="domain" description="EGF-like" evidence="16">
    <location>
        <begin position="1251"/>
        <end position="1287"/>
    </location>
</feature>
<feature type="domain" description="VWFD" evidence="18">
    <location>
        <begin position="4820"/>
        <end position="4994"/>
    </location>
</feature>
<dbReference type="InterPro" id="IPR000742">
    <property type="entry name" value="EGF"/>
</dbReference>
<feature type="domain" description="EGF-like" evidence="16">
    <location>
        <begin position="1404"/>
        <end position="1440"/>
    </location>
</feature>
<dbReference type="FunFam" id="2.10.25.10:FF:000006">
    <property type="entry name" value="Versican core protein-like isoform 1"/>
    <property type="match status" value="1"/>
</dbReference>
<feature type="domain" description="Fibronectin type-III" evidence="17">
    <location>
        <begin position="1441"/>
        <end position="1533"/>
    </location>
</feature>
<dbReference type="FunFam" id="2.10.25.10:FF:000123">
    <property type="entry name" value="Crumbs homolog 1 (Drosophila)"/>
    <property type="match status" value="1"/>
</dbReference>
<feature type="domain" description="EGF-like" evidence="16">
    <location>
        <begin position="740"/>
        <end position="776"/>
    </location>
</feature>
<dbReference type="InterPro" id="IPR009030">
    <property type="entry name" value="Growth_fac_rcpt_cys_sf"/>
</dbReference>
<dbReference type="SMART" id="SM00181">
    <property type="entry name" value="EGF"/>
    <property type="match status" value="29"/>
</dbReference>
<evidence type="ECO:0000256" key="8">
    <source>
        <dbReference type="ARBA" id="ARBA00022989"/>
    </source>
</evidence>
<feature type="domain" description="EGF-like" evidence="16">
    <location>
        <begin position="106"/>
        <end position="145"/>
    </location>
</feature>
<dbReference type="GeneID" id="119730672"/>
<evidence type="ECO:0000256" key="1">
    <source>
        <dbReference type="ARBA" id="ARBA00004251"/>
    </source>
</evidence>
<dbReference type="SMART" id="SM00216">
    <property type="entry name" value="VWD"/>
    <property type="match status" value="12"/>
</dbReference>
<evidence type="ECO:0000256" key="14">
    <source>
        <dbReference type="SAM" id="Phobius"/>
    </source>
</evidence>
<dbReference type="InterPro" id="IPR001881">
    <property type="entry name" value="EGF-like_Ca-bd_dom"/>
</dbReference>
<dbReference type="GO" id="GO:0005886">
    <property type="term" value="C:plasma membrane"/>
    <property type="evidence" value="ECO:0007669"/>
    <property type="project" value="UniProtKB-SubCell"/>
</dbReference>
<evidence type="ECO:0000256" key="13">
    <source>
        <dbReference type="SAM" id="MobiDB-lite"/>
    </source>
</evidence>
<dbReference type="Pfam" id="PF12662">
    <property type="entry name" value="cEGF"/>
    <property type="match status" value="1"/>
</dbReference>
<evidence type="ECO:0000256" key="15">
    <source>
        <dbReference type="SAM" id="SignalP"/>
    </source>
</evidence>
<feature type="region of interest" description="Disordered" evidence="13">
    <location>
        <begin position="5625"/>
        <end position="5678"/>
    </location>
</feature>
<feature type="domain" description="Fibronectin type-III" evidence="17">
    <location>
        <begin position="1549"/>
        <end position="1636"/>
    </location>
</feature>
<feature type="disulfide bond" evidence="12">
    <location>
        <begin position="1240"/>
        <end position="1249"/>
    </location>
</feature>
<dbReference type="Proteomes" id="UP000887568">
    <property type="component" value="Unplaced"/>
</dbReference>
<feature type="domain" description="VWFD" evidence="18">
    <location>
        <begin position="3631"/>
        <end position="3807"/>
    </location>
</feature>
<dbReference type="InterPro" id="IPR013783">
    <property type="entry name" value="Ig-like_fold"/>
</dbReference>
<dbReference type="CDD" id="cd00063">
    <property type="entry name" value="FN3"/>
    <property type="match status" value="5"/>
</dbReference>
<dbReference type="Pfam" id="PF12714">
    <property type="entry name" value="TILa"/>
    <property type="match status" value="10"/>
</dbReference>
<feature type="disulfide bond" evidence="12">
    <location>
        <begin position="728"/>
        <end position="737"/>
    </location>
</feature>
<dbReference type="GO" id="GO:0009653">
    <property type="term" value="P:anatomical structure morphogenesis"/>
    <property type="evidence" value="ECO:0007669"/>
    <property type="project" value="UniProtKB-ARBA"/>
</dbReference>
<feature type="domain" description="EGF-like" evidence="16">
    <location>
        <begin position="224"/>
        <end position="260"/>
    </location>
</feature>
<dbReference type="OMA" id="QCNHPCK"/>
<dbReference type="Pfam" id="PF00008">
    <property type="entry name" value="EGF"/>
    <property type="match status" value="7"/>
</dbReference>
<protein>
    <submittedName>
        <fullName evidence="19">Uncharacterized protein</fullName>
    </submittedName>
</protein>
<feature type="compositionally biased region" description="Polar residues" evidence="13">
    <location>
        <begin position="5653"/>
        <end position="5678"/>
    </location>
</feature>
<feature type="disulfide bond" evidence="12">
    <location>
        <begin position="1353"/>
        <end position="1362"/>
    </location>
</feature>
<keyword evidence="8 14" id="KW-1133">Transmembrane helix</keyword>
<feature type="domain" description="EGF-like" evidence="16">
    <location>
        <begin position="28"/>
        <end position="66"/>
    </location>
</feature>
<dbReference type="PROSITE" id="PS50853">
    <property type="entry name" value="FN3"/>
    <property type="match status" value="5"/>
</dbReference>
<feature type="domain" description="EGF-like" evidence="16">
    <location>
        <begin position="147"/>
        <end position="184"/>
    </location>
</feature>
<dbReference type="SMART" id="SM00060">
    <property type="entry name" value="FN3"/>
    <property type="match status" value="6"/>
</dbReference>
<reference evidence="19" key="1">
    <citation type="submission" date="2022-11" db="UniProtKB">
        <authorList>
            <consortium name="EnsemblMetazoa"/>
        </authorList>
    </citation>
    <scope>IDENTIFICATION</scope>
</reference>
<feature type="domain" description="EGF-like" evidence="16">
    <location>
        <begin position="68"/>
        <end position="104"/>
    </location>
</feature>
<keyword evidence="9 14" id="KW-0472">Membrane</keyword>
<dbReference type="FunFam" id="2.10.25.10:FF:000125">
    <property type="entry name" value="Neurogenic locus notch protein-like"/>
    <property type="match status" value="1"/>
</dbReference>
<dbReference type="FunFam" id="2.10.25.10:FF:000327">
    <property type="entry name" value="neurogenic locus notch homolog protein 4"/>
    <property type="match status" value="1"/>
</dbReference>
<dbReference type="CDD" id="cd00054">
    <property type="entry name" value="EGF_CA"/>
    <property type="match status" value="12"/>
</dbReference>
<dbReference type="GO" id="GO:0023052">
    <property type="term" value="P:signaling"/>
    <property type="evidence" value="ECO:0007669"/>
    <property type="project" value="UniProtKB-ARBA"/>
</dbReference>
<dbReference type="InterPro" id="IPR001007">
    <property type="entry name" value="VWF_dom"/>
</dbReference>
<feature type="disulfide bond" evidence="12">
    <location>
        <begin position="804"/>
        <end position="813"/>
    </location>
</feature>
<feature type="domain" description="Fibronectin type-III" evidence="17">
    <location>
        <begin position="6168"/>
        <end position="6258"/>
    </location>
</feature>
<feature type="domain" description="VWFD" evidence="18">
    <location>
        <begin position="5215"/>
        <end position="5393"/>
    </location>
</feature>
<keyword evidence="6" id="KW-0677">Repeat</keyword>
<evidence type="ECO:0000256" key="5">
    <source>
        <dbReference type="ARBA" id="ARBA00022729"/>
    </source>
</evidence>
<keyword evidence="7" id="KW-0106">Calcium</keyword>
<evidence type="ECO:0000256" key="7">
    <source>
        <dbReference type="ARBA" id="ARBA00022837"/>
    </source>
</evidence>
<feature type="domain" description="VWFD" evidence="18">
    <location>
        <begin position="264"/>
        <end position="445"/>
    </location>
</feature>
<dbReference type="InterPro" id="IPR002919">
    <property type="entry name" value="TIL_dom"/>
</dbReference>
<feature type="disulfide bond" evidence="12">
    <location>
        <begin position="1277"/>
        <end position="1286"/>
    </location>
</feature>
<feature type="domain" description="VWFD" evidence="18">
    <location>
        <begin position="2839"/>
        <end position="3015"/>
    </location>
</feature>
<dbReference type="InterPro" id="IPR036116">
    <property type="entry name" value="FN3_sf"/>
</dbReference>
<keyword evidence="3 12" id="KW-0245">EGF-like domain</keyword>
<dbReference type="EnsemblMetazoa" id="XM_038203663.1">
    <property type="protein sequence ID" value="XP_038059591.1"/>
    <property type="gene ID" value="LOC119730672"/>
</dbReference>
<dbReference type="InterPro" id="IPR003961">
    <property type="entry name" value="FN3_dom"/>
</dbReference>
<feature type="domain" description="VWFD" evidence="18">
    <location>
        <begin position="4027"/>
        <end position="4203"/>
    </location>
</feature>
<dbReference type="InterPro" id="IPR036084">
    <property type="entry name" value="Ser_inhib-like_sf"/>
</dbReference>
<feature type="domain" description="EGF-like" evidence="16">
    <location>
        <begin position="5571"/>
        <end position="5609"/>
    </location>
</feature>
<dbReference type="PROSITE" id="PS01186">
    <property type="entry name" value="EGF_2"/>
    <property type="match status" value="22"/>
</dbReference>
<dbReference type="SUPFAM" id="SSF57567">
    <property type="entry name" value="Serine protease inhibitors"/>
    <property type="match status" value="12"/>
</dbReference>
<dbReference type="RefSeq" id="XP_038059591.1">
    <property type="nucleotide sequence ID" value="XM_038203663.1"/>
</dbReference>
<feature type="disulfide bond" evidence="12">
    <location>
        <begin position="212"/>
        <end position="221"/>
    </location>
</feature>
<evidence type="ECO:0000256" key="11">
    <source>
        <dbReference type="ARBA" id="ARBA00023180"/>
    </source>
</evidence>
<feature type="disulfide bond" evidence="12">
    <location>
        <begin position="1315"/>
        <end position="1324"/>
    </location>
</feature>
<feature type="disulfide bond" evidence="12">
    <location>
        <begin position="766"/>
        <end position="775"/>
    </location>
</feature>
<feature type="domain" description="EGF-like" evidence="16">
    <location>
        <begin position="186"/>
        <end position="222"/>
    </location>
</feature>
<dbReference type="FunFam" id="2.10.25.10:FF:000143">
    <property type="entry name" value="Protein crumbs 1"/>
    <property type="match status" value="1"/>
</dbReference>
<feature type="domain" description="Fibronectin type-III" evidence="17">
    <location>
        <begin position="5962"/>
        <end position="6051"/>
    </location>
</feature>
<feature type="domain" description="VWFD" evidence="18">
    <location>
        <begin position="2445"/>
        <end position="2621"/>
    </location>
</feature>
<evidence type="ECO:0000256" key="3">
    <source>
        <dbReference type="ARBA" id="ARBA00022536"/>
    </source>
</evidence>
<dbReference type="PANTHER" id="PTHR11339">
    <property type="entry name" value="EXTRACELLULAR MATRIX GLYCOPROTEIN RELATED"/>
    <property type="match status" value="1"/>
</dbReference>
<keyword evidence="11" id="KW-0325">Glycoprotein</keyword>
<feature type="chain" id="PRO_5037586881" evidence="15">
    <location>
        <begin position="24"/>
        <end position="6632"/>
    </location>
</feature>
<dbReference type="PROSITE" id="PS00010">
    <property type="entry name" value="ASX_HYDROXYL"/>
    <property type="match status" value="11"/>
</dbReference>
<feature type="domain" description="VWFD" evidence="18">
    <location>
        <begin position="818"/>
        <end position="995"/>
    </location>
</feature>
<keyword evidence="20" id="KW-1185">Reference proteome</keyword>
<dbReference type="PROSITE" id="PS01187">
    <property type="entry name" value="EGF_CA"/>
    <property type="match status" value="3"/>
</dbReference>
<comment type="subcellular location">
    <subcellularLocation>
        <location evidence="1">Cell membrane</location>
        <topology evidence="1">Single-pass type I membrane protein</topology>
    </subcellularLocation>
</comment>
<dbReference type="Pfam" id="PF01826">
    <property type="entry name" value="TIL"/>
    <property type="match status" value="12"/>
</dbReference>
<keyword evidence="4 14" id="KW-0812">Transmembrane</keyword>
<dbReference type="GO" id="GO:0050877">
    <property type="term" value="P:nervous system process"/>
    <property type="evidence" value="ECO:0007669"/>
    <property type="project" value="UniProtKB-ARBA"/>
</dbReference>
<dbReference type="InterPro" id="IPR009017">
    <property type="entry name" value="GFP"/>
</dbReference>
<dbReference type="FunFam" id="2.10.25.10:FF:000055">
    <property type="entry name" value="alpha-tectorin isoform X1"/>
    <property type="match status" value="7"/>
</dbReference>
<feature type="transmembrane region" description="Helical" evidence="14">
    <location>
        <begin position="6515"/>
        <end position="6537"/>
    </location>
</feature>
<dbReference type="FunFam" id="2.10.25.10:FF:000122">
    <property type="entry name" value="Protein crumbs homolog 2"/>
    <property type="match status" value="2"/>
</dbReference>
<dbReference type="InterPro" id="IPR014853">
    <property type="entry name" value="VWF/SSPO/ZAN-like_Cys-rich_dom"/>
</dbReference>
<evidence type="ECO:0000313" key="20">
    <source>
        <dbReference type="Proteomes" id="UP000887568"/>
    </source>
</evidence>
<keyword evidence="5 15" id="KW-0732">Signal</keyword>
<dbReference type="Gene3D" id="2.60.40.10">
    <property type="entry name" value="Immunoglobulins"/>
    <property type="match status" value="4"/>
</dbReference>
<dbReference type="GO" id="GO:0030855">
    <property type="term" value="P:epithelial cell differentiation"/>
    <property type="evidence" value="ECO:0007669"/>
    <property type="project" value="UniProtKB-ARBA"/>
</dbReference>
<dbReference type="SUPFAM" id="SSF57184">
    <property type="entry name" value="Growth factor receptor domain"/>
    <property type="match status" value="1"/>
</dbReference>
<evidence type="ECO:0000259" key="18">
    <source>
        <dbReference type="PROSITE" id="PS51233"/>
    </source>
</evidence>
<feature type="domain" description="EGF-like" evidence="16">
    <location>
        <begin position="778"/>
        <end position="814"/>
    </location>
</feature>
<proteinExistence type="predicted"/>
<evidence type="ECO:0000256" key="9">
    <source>
        <dbReference type="ARBA" id="ARBA00023136"/>
    </source>
</evidence>
<feature type="domain" description="Fibronectin type-III" evidence="17">
    <location>
        <begin position="6387"/>
        <end position="6475"/>
    </location>
</feature>
<feature type="domain" description="EGF-like" evidence="16">
    <location>
        <begin position="1365"/>
        <end position="1402"/>
    </location>
</feature>
<dbReference type="FunFam" id="2.10.25.10:FF:000472">
    <property type="entry name" value="Uncharacterized protein, isoform A"/>
    <property type="match status" value="1"/>
</dbReference>
<feature type="compositionally biased region" description="Low complexity" evidence="13">
    <location>
        <begin position="5625"/>
        <end position="5652"/>
    </location>
</feature>
<dbReference type="Gene3D" id="2.40.155.10">
    <property type="entry name" value="Green fluorescent protein"/>
    <property type="match status" value="1"/>
</dbReference>
<feature type="domain" description="EGF-like" evidence="16">
    <location>
        <begin position="666"/>
        <end position="701"/>
    </location>
</feature>
<evidence type="ECO:0000313" key="19">
    <source>
        <dbReference type="EnsemblMetazoa" id="XP_038059591.1"/>
    </source>
</evidence>
<feature type="disulfide bond" evidence="12">
    <location>
        <begin position="37"/>
        <end position="54"/>
    </location>
</feature>
<feature type="disulfide bond" evidence="12">
    <location>
        <begin position="250"/>
        <end position="259"/>
    </location>
</feature>
<evidence type="ECO:0000256" key="4">
    <source>
        <dbReference type="ARBA" id="ARBA00022692"/>
    </source>
</evidence>
<dbReference type="GO" id="GO:0031012">
    <property type="term" value="C:extracellular matrix"/>
    <property type="evidence" value="ECO:0007669"/>
    <property type="project" value="TreeGrafter"/>
</dbReference>